<dbReference type="EMBL" id="PCWA01000092">
    <property type="protein sequence ID" value="PIQ88649.1"/>
    <property type="molecule type" value="Genomic_DNA"/>
</dbReference>
<reference evidence="5 6" key="1">
    <citation type="submission" date="2017-09" db="EMBL/GenBank/DDBJ databases">
        <title>Depth-based differentiation of microbial function through sediment-hosted aquifers and enrichment of novel symbionts in the deep terrestrial subsurface.</title>
        <authorList>
            <person name="Probst A.J."/>
            <person name="Ladd B."/>
            <person name="Jarett J.K."/>
            <person name="Geller-Mcgrath D.E."/>
            <person name="Sieber C.M."/>
            <person name="Emerson J.B."/>
            <person name="Anantharaman K."/>
            <person name="Thomas B.C."/>
            <person name="Malmstrom R."/>
            <person name="Stieglmeier M."/>
            <person name="Klingl A."/>
            <person name="Woyke T."/>
            <person name="Ryan C.M."/>
            <person name="Banfield J.F."/>
        </authorList>
    </citation>
    <scope>NUCLEOTIDE SEQUENCE [LARGE SCALE GENOMIC DNA]</scope>
    <source>
        <strain evidence="5">CG11_big_fil_rev_8_21_14_0_20_42_13</strain>
    </source>
</reference>
<name>A0A2H0LW45_9BACT</name>
<dbReference type="Pfam" id="PF00535">
    <property type="entry name" value="Glycos_transf_2"/>
    <property type="match status" value="1"/>
</dbReference>
<comment type="similarity">
    <text evidence="1">Belongs to the glycosyltransferase 2 family.</text>
</comment>
<proteinExistence type="inferred from homology"/>
<keyword evidence="2 5" id="KW-0328">Glycosyltransferase</keyword>
<dbReference type="InterPro" id="IPR001173">
    <property type="entry name" value="Glyco_trans_2-like"/>
</dbReference>
<evidence type="ECO:0000313" key="6">
    <source>
        <dbReference type="Proteomes" id="UP000229641"/>
    </source>
</evidence>
<dbReference type="InterPro" id="IPR039528">
    <property type="entry name" value="DPM1-like"/>
</dbReference>
<dbReference type="InterPro" id="IPR029044">
    <property type="entry name" value="Nucleotide-diphossugar_trans"/>
</dbReference>
<dbReference type="CDD" id="cd06442">
    <property type="entry name" value="DPM1_like"/>
    <property type="match status" value="1"/>
</dbReference>
<dbReference type="Gene3D" id="3.90.550.10">
    <property type="entry name" value="Spore Coat Polysaccharide Biosynthesis Protein SpsA, Chain A"/>
    <property type="match status" value="1"/>
</dbReference>
<dbReference type="AlphaFoldDB" id="A0A2H0LW45"/>
<dbReference type="Proteomes" id="UP000229641">
    <property type="component" value="Unassembled WGS sequence"/>
</dbReference>
<feature type="domain" description="Glycosyltransferase 2-like" evidence="4">
    <location>
        <begin position="7"/>
        <end position="171"/>
    </location>
</feature>
<evidence type="ECO:0000256" key="3">
    <source>
        <dbReference type="ARBA" id="ARBA00022679"/>
    </source>
</evidence>
<keyword evidence="3 5" id="KW-0808">Transferase</keyword>
<dbReference type="GO" id="GO:0016020">
    <property type="term" value="C:membrane"/>
    <property type="evidence" value="ECO:0007669"/>
    <property type="project" value="GOC"/>
</dbReference>
<dbReference type="PANTHER" id="PTHR43398:SF1">
    <property type="entry name" value="DOLICHOL-PHOSPHATE MANNOSYLTRANSFERASE SUBUNIT 1"/>
    <property type="match status" value="1"/>
</dbReference>
<protein>
    <submittedName>
        <fullName evidence="5">Dolichyl-phosphate beta-D-mannosyltransferase</fullName>
    </submittedName>
</protein>
<evidence type="ECO:0000313" key="5">
    <source>
        <dbReference type="EMBL" id="PIQ88649.1"/>
    </source>
</evidence>
<accession>A0A2H0LW45</accession>
<dbReference type="PANTHER" id="PTHR43398">
    <property type="entry name" value="DOLICHOL-PHOSPHATE MANNOSYLTRANSFERASE SUBUNIT 1"/>
    <property type="match status" value="1"/>
</dbReference>
<sequence>MQHKTLIVIPTYNERDNIGPLINDIFCILPYTDILIVDDNSPDGTQGLVESLASANARIKLIKRPSKAGLGSAYLLGFKHGIDNGYDFILQMDADYSHQPKYLKEFLNQIRSYDLVVGSRYITGGEITGWGFFRKMLSYCGNLYARYFLGIPLKDLTGGYNCYRRKALEDILGYPGFSDGYIFQVEMKLVAYKKGFRIKEIPIVFENRRRGKSKISKKIIFQALAKVPLIPWRVKRAI</sequence>
<evidence type="ECO:0000256" key="2">
    <source>
        <dbReference type="ARBA" id="ARBA00022676"/>
    </source>
</evidence>
<evidence type="ECO:0000256" key="1">
    <source>
        <dbReference type="ARBA" id="ARBA00006739"/>
    </source>
</evidence>
<organism evidence="5 6">
    <name type="scientific">Candidatus Ghiorseimicrobium undicola</name>
    <dbReference type="NCBI Taxonomy" id="1974746"/>
    <lineage>
        <taxon>Bacteria</taxon>
        <taxon>Pseudomonadati</taxon>
        <taxon>Candidatus Omnitrophota</taxon>
        <taxon>Candidatus Ghiorseimicrobium</taxon>
    </lineage>
</organism>
<gene>
    <name evidence="5" type="ORF">COV72_06895</name>
</gene>
<dbReference type="GO" id="GO:0004582">
    <property type="term" value="F:dolichyl-phosphate beta-D-mannosyltransferase activity"/>
    <property type="evidence" value="ECO:0007669"/>
    <property type="project" value="InterPro"/>
</dbReference>
<dbReference type="GO" id="GO:0009247">
    <property type="term" value="P:glycolipid biosynthetic process"/>
    <property type="evidence" value="ECO:0007669"/>
    <property type="project" value="TreeGrafter"/>
</dbReference>
<comment type="caution">
    <text evidence="5">The sequence shown here is derived from an EMBL/GenBank/DDBJ whole genome shotgun (WGS) entry which is preliminary data.</text>
</comment>
<dbReference type="FunFam" id="3.90.550.10:FF:000122">
    <property type="entry name" value="Dolichol-phosphate mannosyltransferase subunit 1"/>
    <property type="match status" value="1"/>
</dbReference>
<dbReference type="SUPFAM" id="SSF53448">
    <property type="entry name" value="Nucleotide-diphospho-sugar transferases"/>
    <property type="match status" value="1"/>
</dbReference>
<evidence type="ECO:0000259" key="4">
    <source>
        <dbReference type="Pfam" id="PF00535"/>
    </source>
</evidence>